<accession>A0A918DZ96</accession>
<gene>
    <name evidence="1" type="ORF">GCM10011348_47250</name>
</gene>
<keyword evidence="2" id="KW-1185">Reference proteome</keyword>
<name>A0A918DZ96_9GAMM</name>
<dbReference type="AlphaFoldDB" id="A0A918DZ96"/>
<proteinExistence type="predicted"/>
<protein>
    <recommendedName>
        <fullName evidence="3">DUF1302 domain-containing protein</fullName>
    </recommendedName>
</protein>
<dbReference type="InterPro" id="IPR010727">
    <property type="entry name" value="DUF1302"/>
</dbReference>
<dbReference type="RefSeq" id="WP_229722093.1">
    <property type="nucleotide sequence ID" value="NZ_BMLT01000024.1"/>
</dbReference>
<sequence>MQATLGTVLACAAMPQAQALSFELDNGLTLDLDTTLTYDAQWRMEERDPSILAVGGGQVPALLSDDGNRNFDQGDMIQNRISFSTDLDANYGNGGVFLRVRGWYDDVYNDDSLAEQHNPLLGTGTPKPYQQDGIDLHESDIELLDAFFYQGFDIGDRRLSLRAGRQAVNWGESLFINGGISSAQGPLDATKANAPGVELKDIFLPIGQVYGEIDLTDSVSMGAYFQYEWEKTRIDAPGSYFNVLDVIGQEVDGDAIELDPANLRVRRDEPDAGQYGVALRYLAEQLNNTEFGLYYLRFNDFTPAIQFLGAPGIELEHFEDIELLGMSFGTVFGDTNISGEFNYRHGQPVRLAHPAAFYYSEADTLQAQVSVSHVFGASSLWDNLVLLAEIGHNRVLHIDDDATARGLGIDVNDTKGALDGDRSASGFVGRLSADYYGIANGLDLNLSATYRNDFNGVSSVPFTFAEGSEVLGLKADFTYTGGHSFGASYNWFLTDPDDILEDQGRLEVAHLNADRDYLSLYYKYRF</sequence>
<dbReference type="EMBL" id="BMLT01000024">
    <property type="protein sequence ID" value="GGO89454.1"/>
    <property type="molecule type" value="Genomic_DNA"/>
</dbReference>
<evidence type="ECO:0000313" key="2">
    <source>
        <dbReference type="Proteomes" id="UP000599578"/>
    </source>
</evidence>
<reference evidence="1 2" key="1">
    <citation type="journal article" date="2014" name="Int. J. Syst. Evol. Microbiol.">
        <title>Complete genome sequence of Corynebacterium casei LMG S-19264T (=DSM 44701T), isolated from a smear-ripened cheese.</title>
        <authorList>
            <consortium name="US DOE Joint Genome Institute (JGI-PGF)"/>
            <person name="Walter F."/>
            <person name="Albersmeier A."/>
            <person name="Kalinowski J."/>
            <person name="Ruckert C."/>
        </authorList>
    </citation>
    <scope>NUCLEOTIDE SEQUENCE [LARGE SCALE GENOMIC DNA]</scope>
    <source>
        <strain evidence="1 2">CGMCC 1.7286</strain>
    </source>
</reference>
<evidence type="ECO:0008006" key="3">
    <source>
        <dbReference type="Google" id="ProtNLM"/>
    </source>
</evidence>
<comment type="caution">
    <text evidence="1">The sequence shown here is derived from an EMBL/GenBank/DDBJ whole genome shotgun (WGS) entry which is preliminary data.</text>
</comment>
<evidence type="ECO:0000313" key="1">
    <source>
        <dbReference type="EMBL" id="GGO89454.1"/>
    </source>
</evidence>
<dbReference type="Proteomes" id="UP000599578">
    <property type="component" value="Unassembled WGS sequence"/>
</dbReference>
<dbReference type="Pfam" id="PF06980">
    <property type="entry name" value="DUF1302"/>
    <property type="match status" value="1"/>
</dbReference>
<organism evidence="1 2">
    <name type="scientific">Marinobacterium nitratireducens</name>
    <dbReference type="NCBI Taxonomy" id="518897"/>
    <lineage>
        <taxon>Bacteria</taxon>
        <taxon>Pseudomonadati</taxon>
        <taxon>Pseudomonadota</taxon>
        <taxon>Gammaproteobacteria</taxon>
        <taxon>Oceanospirillales</taxon>
        <taxon>Oceanospirillaceae</taxon>
        <taxon>Marinobacterium</taxon>
    </lineage>
</organism>